<dbReference type="EMBL" id="JYNV01000205">
    <property type="protein sequence ID" value="KZM22900.1"/>
    <property type="molecule type" value="Genomic_DNA"/>
</dbReference>
<dbReference type="InterPro" id="IPR023606">
    <property type="entry name" value="CoA-Trfase_III_dom_1_sf"/>
</dbReference>
<dbReference type="Gene3D" id="3.40.50.10540">
    <property type="entry name" value="Crotonobetainyl-coa:carnitine coa-transferase, domain 1"/>
    <property type="match status" value="1"/>
</dbReference>
<evidence type="ECO:0000313" key="3">
    <source>
        <dbReference type="Proteomes" id="UP000076837"/>
    </source>
</evidence>
<dbReference type="AlphaFoldDB" id="A0A163D4B2"/>
<accession>A0A163D4B2</accession>
<dbReference type="PANTHER" id="PTHR48229">
    <property type="entry name" value="CAIB/BAIF FAMILY ENZYME (AFU_ORTHOLOGUE AFUA_1G05360)-RELATED"/>
    <property type="match status" value="1"/>
</dbReference>
<proteinExistence type="inferred from homology"/>
<comment type="similarity">
    <text evidence="1">Belongs to the CoA-transferase III family.</text>
</comment>
<organism evidence="2 3">
    <name type="scientific">Didymella rabiei</name>
    <name type="common">Chickpea ascochyta blight fungus</name>
    <name type="synonym">Mycosphaerella rabiei</name>
    <dbReference type="NCBI Taxonomy" id="5454"/>
    <lineage>
        <taxon>Eukaryota</taxon>
        <taxon>Fungi</taxon>
        <taxon>Dikarya</taxon>
        <taxon>Ascomycota</taxon>
        <taxon>Pezizomycotina</taxon>
        <taxon>Dothideomycetes</taxon>
        <taxon>Pleosporomycetidae</taxon>
        <taxon>Pleosporales</taxon>
        <taxon>Pleosporineae</taxon>
        <taxon>Didymellaceae</taxon>
        <taxon>Ascochyta</taxon>
    </lineage>
</organism>
<evidence type="ECO:0000256" key="1">
    <source>
        <dbReference type="ARBA" id="ARBA00008383"/>
    </source>
</evidence>
<evidence type="ECO:0000313" key="2">
    <source>
        <dbReference type="EMBL" id="KZM22900.1"/>
    </source>
</evidence>
<dbReference type="PANTHER" id="PTHR48229:SF1">
    <property type="entry name" value="ALPHA METHYLACYL-COA RACEMASE-RELATED"/>
    <property type="match status" value="1"/>
</dbReference>
<reference evidence="2 3" key="1">
    <citation type="journal article" date="2016" name="Sci. Rep.">
        <title>Draft genome sequencing and secretome analysis of fungal phytopathogen Ascochyta rabiei provides insight into the necrotrophic effector repertoire.</title>
        <authorList>
            <person name="Verma S."/>
            <person name="Gazara R.K."/>
            <person name="Nizam S."/>
            <person name="Parween S."/>
            <person name="Chattopadhyay D."/>
            <person name="Verma P.K."/>
        </authorList>
    </citation>
    <scope>NUCLEOTIDE SEQUENCE [LARGE SCALE GENOMIC DNA]</scope>
    <source>
        <strain evidence="2 3">ArDII</strain>
    </source>
</reference>
<dbReference type="Pfam" id="PF02515">
    <property type="entry name" value="CoA_transf_3"/>
    <property type="match status" value="1"/>
</dbReference>
<dbReference type="OrthoDB" id="2308815at2759"/>
<dbReference type="Proteomes" id="UP000076837">
    <property type="component" value="Unassembled WGS sequence"/>
</dbReference>
<gene>
    <name evidence="2" type="ORF">ST47_g5966</name>
</gene>
<name>A0A163D4B2_DIDRA</name>
<dbReference type="InterPro" id="IPR052985">
    <property type="entry name" value="CoA-trans_III_biosynth/detox"/>
</dbReference>
<dbReference type="SUPFAM" id="SSF89796">
    <property type="entry name" value="CoA-transferase family III (CaiB/BaiF)"/>
    <property type="match status" value="2"/>
</dbReference>
<dbReference type="InterPro" id="IPR003673">
    <property type="entry name" value="CoA-Trfase_fam_III"/>
</dbReference>
<protein>
    <submittedName>
        <fullName evidence="2">Catalytic</fullName>
    </submittedName>
</protein>
<comment type="caution">
    <text evidence="2">The sequence shown here is derived from an EMBL/GenBank/DDBJ whole genome shotgun (WGS) entry which is preliminary data.</text>
</comment>
<dbReference type="GO" id="GO:0003824">
    <property type="term" value="F:catalytic activity"/>
    <property type="evidence" value="ECO:0007669"/>
    <property type="project" value="InterPro"/>
</dbReference>
<sequence>MASQDRITNVYGPGTYTDKSFVPVPEDTTRIFRLIASQTPGFTQDEALLSKVKFTGEEYPVIPGPIKATSVAAALHAMCGVVADEILTLRGSKDGSRQITVNTTHATLWFGCVATAYLNGEDVLSMAAQKKLGDVLPDWEQGWTDTPLKYRATALYPTKSPETWYSFHGSMDANPVLESIGIDAGANVSTNEEAARLIAEHTKKYSPEELEMNNLVNGFCGSICFTPEQWNKSTMGKSLAAHPLVNVKQHTHAVPTPPISFPPLNPQDPRPLAGVKVIELTRVIAGPEVGTILASFGADVIRLNAPHLPDINIMQLSLNAGKRTSTVDLRKFSDRERLHALLADADVFIQGFRLGKMKKFGLGVEDLLEMAGKRGKGIVYVSENCYGPDGYYKERPGWQQIADAAAGSAYVTGRALEVTQGLQKHETVLPSLPISDMSTGVLGALGAMLALRQRATKGGSWEVHASLAGVNAYALREDVGLYPLQTVIECQERFQWGEMRGSHHVLDLMVTVWKGWKKVLGNYLREESGWYQSFEGSAFGGGKLSMLKPVPQSEGDDGARWLTPSVPYGAEKLEDMAWLS</sequence>
<keyword evidence="3" id="KW-1185">Reference proteome</keyword>
<dbReference type="STRING" id="5454.A0A163D4B2"/>